<keyword evidence="6" id="KW-1133">Transmembrane helix</keyword>
<evidence type="ECO:0000256" key="8">
    <source>
        <dbReference type="RuleBase" id="RU221113"/>
    </source>
</evidence>
<dbReference type="Pfam" id="PF01848">
    <property type="entry name" value="HOK_GEF"/>
    <property type="match status" value="1"/>
</dbReference>
<evidence type="ECO:0000256" key="3">
    <source>
        <dbReference type="ARBA" id="ARBA00022519"/>
    </source>
</evidence>
<dbReference type="RefSeq" id="WP_020195172.1">
    <property type="nucleotide sequence ID" value="NZ_BAOH01000016.1"/>
</dbReference>
<evidence type="ECO:0000313" key="9">
    <source>
        <dbReference type="EMBL" id="KIF47508.1"/>
    </source>
</evidence>
<keyword evidence="4" id="KW-1277">Toxin-antitoxin system</keyword>
<dbReference type="EMBL" id="JPRD01000066">
    <property type="protein sequence ID" value="KIF47508.1"/>
    <property type="molecule type" value="Genomic_DNA"/>
</dbReference>
<evidence type="ECO:0000313" key="10">
    <source>
        <dbReference type="Proteomes" id="UP000031586"/>
    </source>
</evidence>
<accession>A0A0C1VD31</accession>
<comment type="subcellular location">
    <subcellularLocation>
        <location evidence="1 8">Cell inner membrane</location>
        <topology evidence="1 8">Single-pass membrane protein</topology>
    </subcellularLocation>
</comment>
<keyword evidence="5" id="KW-0812">Transmembrane</keyword>
<evidence type="ECO:0000256" key="2">
    <source>
        <dbReference type="ARBA" id="ARBA00022475"/>
    </source>
</evidence>
<protein>
    <submittedName>
        <fullName evidence="9">Protein hokC</fullName>
    </submittedName>
</protein>
<keyword evidence="2" id="KW-1003">Cell membrane</keyword>
<dbReference type="InterPro" id="IPR000021">
    <property type="entry name" value="Hok/gef_toxin"/>
</dbReference>
<evidence type="ECO:0000256" key="1">
    <source>
        <dbReference type="ARBA" id="ARBA00004377"/>
    </source>
</evidence>
<evidence type="ECO:0000256" key="4">
    <source>
        <dbReference type="ARBA" id="ARBA00022649"/>
    </source>
</evidence>
<dbReference type="PRINTS" id="PR00281">
    <property type="entry name" value="HOKGEFTOXIC"/>
</dbReference>
<comment type="similarity">
    <text evidence="8">Belongs to the hok/gef family.</text>
</comment>
<comment type="caution">
    <text evidence="9">The sequence shown here is derived from an EMBL/GenBank/DDBJ whole genome shotgun (WGS) entry which is preliminary data.</text>
</comment>
<organism evidence="9 10">
    <name type="scientific">Vibrio owensii CAIM 1854 = LMG 25443</name>
    <dbReference type="NCBI Taxonomy" id="1229493"/>
    <lineage>
        <taxon>Bacteria</taxon>
        <taxon>Pseudomonadati</taxon>
        <taxon>Pseudomonadota</taxon>
        <taxon>Gammaproteobacteria</taxon>
        <taxon>Vibrionales</taxon>
        <taxon>Vibrionaceae</taxon>
        <taxon>Vibrio</taxon>
    </lineage>
</organism>
<dbReference type="GO" id="GO:0005886">
    <property type="term" value="C:plasma membrane"/>
    <property type="evidence" value="ECO:0007669"/>
    <property type="project" value="UniProtKB-SubCell"/>
</dbReference>
<gene>
    <name evidence="9" type="ORF">H735_27265</name>
</gene>
<dbReference type="Proteomes" id="UP000031586">
    <property type="component" value="Unassembled WGS sequence"/>
</dbReference>
<keyword evidence="7" id="KW-0472">Membrane</keyword>
<evidence type="ECO:0000256" key="6">
    <source>
        <dbReference type="ARBA" id="ARBA00022989"/>
    </source>
</evidence>
<evidence type="ECO:0000256" key="5">
    <source>
        <dbReference type="ARBA" id="ARBA00022692"/>
    </source>
</evidence>
<dbReference type="PATRIC" id="fig|1229493.5.peg.5152"/>
<sequence>MPNKKYALLGLVTVCITALCALGLVRDSLCEFEYHTANTNVLAKLAYEAK</sequence>
<reference evidence="9 10" key="1">
    <citation type="submission" date="2014-07" db="EMBL/GenBank/DDBJ databases">
        <title>Unique and conserved regions in Vibrio harveyi and related species in comparison with the shrimp pathogen Vibrio harveyi CAIM 1792.</title>
        <authorList>
            <person name="Espinoza-Valles I."/>
            <person name="Vora G."/>
            <person name="Leekitcharoenphon P."/>
            <person name="Ussery D."/>
            <person name="Hoj L."/>
            <person name="Gomez-Gil B."/>
        </authorList>
    </citation>
    <scope>NUCLEOTIDE SEQUENCE [LARGE SCALE GENOMIC DNA]</scope>
    <source>
        <strain evidence="10">CAIM 1854 / LMG 25443</strain>
    </source>
</reference>
<name>A0A0C1VD31_9VIBR</name>
<keyword evidence="3" id="KW-0997">Cell inner membrane</keyword>
<proteinExistence type="inferred from homology"/>
<dbReference type="AlphaFoldDB" id="A0A0C1VD31"/>
<evidence type="ECO:0000256" key="7">
    <source>
        <dbReference type="ARBA" id="ARBA00023136"/>
    </source>
</evidence>